<protein>
    <recommendedName>
        <fullName evidence="7">BHLH domain-containing protein</fullName>
    </recommendedName>
</protein>
<dbReference type="Gene3D" id="4.10.280.10">
    <property type="entry name" value="Helix-loop-helix DNA-binding domain"/>
    <property type="match status" value="1"/>
</dbReference>
<feature type="compositionally biased region" description="Basic residues" evidence="6">
    <location>
        <begin position="173"/>
        <end position="182"/>
    </location>
</feature>
<name>A0AAV2S5Q0_MEGNR</name>
<organism evidence="8 9">
    <name type="scientific">Meganyctiphanes norvegica</name>
    <name type="common">Northern krill</name>
    <name type="synonym">Thysanopoda norvegica</name>
    <dbReference type="NCBI Taxonomy" id="48144"/>
    <lineage>
        <taxon>Eukaryota</taxon>
        <taxon>Metazoa</taxon>
        <taxon>Ecdysozoa</taxon>
        <taxon>Arthropoda</taxon>
        <taxon>Crustacea</taxon>
        <taxon>Multicrustacea</taxon>
        <taxon>Malacostraca</taxon>
        <taxon>Eumalacostraca</taxon>
        <taxon>Eucarida</taxon>
        <taxon>Euphausiacea</taxon>
        <taxon>Euphausiidae</taxon>
        <taxon>Meganyctiphanes</taxon>
    </lineage>
</organism>
<sequence>MSVQDWYSSYPAQPQPMDHCGLPTVPVSPVPCGSPLVTAASTTHCFQQTVSQPPTPPMETSYTPYQQYTWLAQGTGLSARPFTDLSYLEDHSTRPYKDLSYMEDQHSTPMLSPASSTSSDGAEPSSSSSSWSSSSFSTSALSGPASWTWGDPGHSQHLLEAVASSQGLPGTRGRSKSRKKPQKPVPRDVLRKRRMAANARERRRMDGLNDAFDRLRKHVPALSGDQKLSKFETLQMAQTYIGALVELLQ</sequence>
<keyword evidence="3" id="KW-0221">Differentiation</keyword>
<evidence type="ECO:0000259" key="7">
    <source>
        <dbReference type="PROSITE" id="PS50888"/>
    </source>
</evidence>
<dbReference type="Proteomes" id="UP001497623">
    <property type="component" value="Unassembled WGS sequence"/>
</dbReference>
<dbReference type="GO" id="GO:0000981">
    <property type="term" value="F:DNA-binding transcription factor activity, RNA polymerase II-specific"/>
    <property type="evidence" value="ECO:0007669"/>
    <property type="project" value="TreeGrafter"/>
</dbReference>
<dbReference type="SUPFAM" id="SSF47459">
    <property type="entry name" value="HLH, helix-loop-helix DNA-binding domain"/>
    <property type="match status" value="1"/>
</dbReference>
<feature type="compositionally biased region" description="Low complexity" evidence="6">
    <location>
        <begin position="114"/>
        <end position="135"/>
    </location>
</feature>
<evidence type="ECO:0000256" key="2">
    <source>
        <dbReference type="ARBA" id="ARBA00022473"/>
    </source>
</evidence>
<keyword evidence="2" id="KW-0217">Developmental protein</keyword>
<dbReference type="CDD" id="cd19715">
    <property type="entry name" value="bHLH_TS_amos_like"/>
    <property type="match status" value="1"/>
</dbReference>
<dbReference type="GO" id="GO:0007423">
    <property type="term" value="P:sensory organ development"/>
    <property type="evidence" value="ECO:0007669"/>
    <property type="project" value="TreeGrafter"/>
</dbReference>
<dbReference type="InterPro" id="IPR050359">
    <property type="entry name" value="bHLH_transcription_factors"/>
</dbReference>
<dbReference type="GO" id="GO:0046983">
    <property type="term" value="F:protein dimerization activity"/>
    <property type="evidence" value="ECO:0007669"/>
    <property type="project" value="InterPro"/>
</dbReference>
<proteinExistence type="predicted"/>
<dbReference type="AlphaFoldDB" id="A0AAV2S5Q0"/>
<evidence type="ECO:0000256" key="1">
    <source>
        <dbReference type="ARBA" id="ARBA00004123"/>
    </source>
</evidence>
<comment type="subcellular location">
    <subcellularLocation>
        <location evidence="1">Nucleus</location>
    </subcellularLocation>
</comment>
<feature type="region of interest" description="Disordered" evidence="6">
    <location>
        <begin position="164"/>
        <end position="188"/>
    </location>
</feature>
<reference evidence="8 9" key="1">
    <citation type="submission" date="2024-05" db="EMBL/GenBank/DDBJ databases">
        <authorList>
            <person name="Wallberg A."/>
        </authorList>
    </citation>
    <scope>NUCLEOTIDE SEQUENCE [LARGE SCALE GENOMIC DNA]</scope>
</reference>
<dbReference type="SMART" id="SM00353">
    <property type="entry name" value="HLH"/>
    <property type="match status" value="1"/>
</dbReference>
<evidence type="ECO:0000256" key="4">
    <source>
        <dbReference type="ARBA" id="ARBA00022902"/>
    </source>
</evidence>
<dbReference type="GO" id="GO:0045944">
    <property type="term" value="P:positive regulation of transcription by RNA polymerase II"/>
    <property type="evidence" value="ECO:0007669"/>
    <property type="project" value="TreeGrafter"/>
</dbReference>
<evidence type="ECO:0000256" key="5">
    <source>
        <dbReference type="ARBA" id="ARBA00023242"/>
    </source>
</evidence>
<dbReference type="InterPro" id="IPR036638">
    <property type="entry name" value="HLH_DNA-bd_sf"/>
</dbReference>
<feature type="non-terminal residue" evidence="8">
    <location>
        <position position="249"/>
    </location>
</feature>
<evidence type="ECO:0000313" key="8">
    <source>
        <dbReference type="EMBL" id="CAL4166572.1"/>
    </source>
</evidence>
<dbReference type="GO" id="GO:0061564">
    <property type="term" value="P:axon development"/>
    <property type="evidence" value="ECO:0007669"/>
    <property type="project" value="TreeGrafter"/>
</dbReference>
<dbReference type="GO" id="GO:0070888">
    <property type="term" value="F:E-box binding"/>
    <property type="evidence" value="ECO:0007669"/>
    <property type="project" value="TreeGrafter"/>
</dbReference>
<keyword evidence="5" id="KW-0539">Nucleus</keyword>
<keyword evidence="9" id="KW-1185">Reference proteome</keyword>
<evidence type="ECO:0000256" key="3">
    <source>
        <dbReference type="ARBA" id="ARBA00022782"/>
    </source>
</evidence>
<keyword evidence="4" id="KW-0524">Neurogenesis</keyword>
<accession>A0AAV2S5Q0</accession>
<comment type="caution">
    <text evidence="8">The sequence shown here is derived from an EMBL/GenBank/DDBJ whole genome shotgun (WGS) entry which is preliminary data.</text>
</comment>
<dbReference type="EMBL" id="CAXKWB010048424">
    <property type="protein sequence ID" value="CAL4166572.1"/>
    <property type="molecule type" value="Genomic_DNA"/>
</dbReference>
<dbReference type="PANTHER" id="PTHR19290:SF162">
    <property type="entry name" value="TRANSCRIPTION FACTOR ATOH7"/>
    <property type="match status" value="1"/>
</dbReference>
<feature type="region of interest" description="Disordered" evidence="6">
    <location>
        <begin position="103"/>
        <end position="135"/>
    </location>
</feature>
<dbReference type="Pfam" id="PF00010">
    <property type="entry name" value="HLH"/>
    <property type="match status" value="1"/>
</dbReference>
<gene>
    <name evidence="8" type="ORF">MNOR_LOCUS33471</name>
</gene>
<dbReference type="GO" id="GO:0005634">
    <property type="term" value="C:nucleus"/>
    <property type="evidence" value="ECO:0007669"/>
    <property type="project" value="UniProtKB-SubCell"/>
</dbReference>
<feature type="domain" description="BHLH" evidence="7">
    <location>
        <begin position="192"/>
        <end position="244"/>
    </location>
</feature>
<evidence type="ECO:0000256" key="6">
    <source>
        <dbReference type="SAM" id="MobiDB-lite"/>
    </source>
</evidence>
<evidence type="ECO:0000313" key="9">
    <source>
        <dbReference type="Proteomes" id="UP001497623"/>
    </source>
</evidence>
<dbReference type="PANTHER" id="PTHR19290">
    <property type="entry name" value="BASIC HELIX-LOOP-HELIX PROTEIN NEUROGENIN-RELATED"/>
    <property type="match status" value="1"/>
</dbReference>
<dbReference type="PROSITE" id="PS50888">
    <property type="entry name" value="BHLH"/>
    <property type="match status" value="1"/>
</dbReference>
<dbReference type="InterPro" id="IPR011598">
    <property type="entry name" value="bHLH_dom"/>
</dbReference>